<proteinExistence type="inferred from homology"/>
<dbReference type="PANTHER" id="PTHR46765:SF1">
    <property type="entry name" value="P-LOOP CONTAINING NUCLEOSIDE TRIPHOSPHATE HYDROLASES SUPERFAMILY PROTEIN"/>
    <property type="match status" value="1"/>
</dbReference>
<dbReference type="Pfam" id="PF00004">
    <property type="entry name" value="AAA"/>
    <property type="match status" value="1"/>
</dbReference>
<dbReference type="GO" id="GO:0005524">
    <property type="term" value="F:ATP binding"/>
    <property type="evidence" value="ECO:0007669"/>
    <property type="project" value="InterPro"/>
</dbReference>
<dbReference type="FunCoup" id="T1I4R9">
    <property type="interactions" value="1288"/>
</dbReference>
<evidence type="ECO:0000313" key="7">
    <source>
        <dbReference type="Proteomes" id="UP000015103"/>
    </source>
</evidence>
<evidence type="ECO:0000259" key="5">
    <source>
        <dbReference type="SMART" id="SM00382"/>
    </source>
</evidence>
<dbReference type="GO" id="GO:0005634">
    <property type="term" value="C:nucleus"/>
    <property type="evidence" value="ECO:0007669"/>
    <property type="project" value="UniProtKB-SubCell"/>
</dbReference>
<evidence type="ECO:0000256" key="4">
    <source>
        <dbReference type="SAM" id="MobiDB-lite"/>
    </source>
</evidence>
<dbReference type="InParanoid" id="T1I4R9"/>
<comment type="similarity">
    <text evidence="3">Belongs to the activator 1 small subunits family. CTF18 subfamily.</text>
</comment>
<feature type="compositionally biased region" description="Basic and acidic residues" evidence="4">
    <location>
        <begin position="274"/>
        <end position="284"/>
    </location>
</feature>
<dbReference type="Gene3D" id="3.40.50.300">
    <property type="entry name" value="P-loop containing nucleotide triphosphate hydrolases"/>
    <property type="match status" value="1"/>
</dbReference>
<dbReference type="VEuPathDB" id="VectorBase:RPRC011288"/>
<evidence type="ECO:0000256" key="2">
    <source>
        <dbReference type="ARBA" id="ARBA00023242"/>
    </source>
</evidence>
<reference evidence="6" key="1">
    <citation type="submission" date="2015-05" db="UniProtKB">
        <authorList>
            <consortium name="EnsemblMetazoa"/>
        </authorList>
    </citation>
    <scope>IDENTIFICATION</scope>
</reference>
<dbReference type="AlphaFoldDB" id="T1I4R9"/>
<dbReference type="SUPFAM" id="SSF52540">
    <property type="entry name" value="P-loop containing nucleoside triphosphate hydrolases"/>
    <property type="match status" value="1"/>
</dbReference>
<dbReference type="OMA" id="NDMRHSI"/>
<dbReference type="InterPro" id="IPR003593">
    <property type="entry name" value="AAA+_ATPase"/>
</dbReference>
<dbReference type="InterPro" id="IPR027417">
    <property type="entry name" value="P-loop_NTPase"/>
</dbReference>
<dbReference type="eggNOG" id="KOG1969">
    <property type="taxonomic scope" value="Eukaryota"/>
</dbReference>
<dbReference type="InterPro" id="IPR053016">
    <property type="entry name" value="CTF18-RFC_complex"/>
</dbReference>
<evidence type="ECO:0000256" key="3">
    <source>
        <dbReference type="ARBA" id="ARBA00043975"/>
    </source>
</evidence>
<dbReference type="Gene3D" id="1.10.8.60">
    <property type="match status" value="1"/>
</dbReference>
<sequence length="616" mass="71723">MDYPDPDEDEFELMHAQELEMMKEMEEEEEYCEPTDVIPYSKTKRSLDFEDCVVESAGKRLAASKEKVENAADLSPNILSEQTTSTEVSDKLDNYLPLLDSDKITPEDLFGDINDIDFNEQIYKRPRLELELSEDKKKDILINKILEHRNQSNFHNGRNSAFKNALEFREKNIKDSVSKKVPKWPFMPLTDINHQRYYFRLRTEEFLDSKILSKEELKSKDKENKENLAFEAPQQELWVERYRPKNYCQLLSDESTNRALLYWMKQWDKVVFHREPPGRREQSDKQPWQQKDNKKTYYQNASWKKKNDITDLVFQMDQHNRPYFKIAMLCGPPGLGKTTLAHMLARQAGYNVVEVNASDDRSVQAFRTKLEAATQMKAVMGAERRPNCIILDEIDGAPAPTIDYLVKFVSDKNEIKSRKDSKKSNKGLLKRPIICICNDVYVPALRPLRQIAYTLNVPPTSSARLGERLMEITRKEFISTDLGTMMALSEKTNNDIRSCLSFLHCLKTGEKRVTLTQVHSSNIGSKDTQQGLFAVWQTIFHYKIIKNCNMPPFSNKRPNSSMDSVKNFSEQSLRYRVENVRRTVQSFGDYDRLTMGVFENYLRLKTIDSSMNSVSR</sequence>
<dbReference type="InterPro" id="IPR003959">
    <property type="entry name" value="ATPase_AAA_core"/>
</dbReference>
<dbReference type="EnsemblMetazoa" id="RPRC011288-RA">
    <property type="protein sequence ID" value="RPRC011288-PA"/>
    <property type="gene ID" value="RPRC011288"/>
</dbReference>
<name>T1I4R9_RHOPR</name>
<feature type="region of interest" description="Disordered" evidence="4">
    <location>
        <begin position="274"/>
        <end position="296"/>
    </location>
</feature>
<organism evidence="6 7">
    <name type="scientific">Rhodnius prolixus</name>
    <name type="common">Triatomid bug</name>
    <dbReference type="NCBI Taxonomy" id="13249"/>
    <lineage>
        <taxon>Eukaryota</taxon>
        <taxon>Metazoa</taxon>
        <taxon>Ecdysozoa</taxon>
        <taxon>Arthropoda</taxon>
        <taxon>Hexapoda</taxon>
        <taxon>Insecta</taxon>
        <taxon>Pterygota</taxon>
        <taxon>Neoptera</taxon>
        <taxon>Paraneoptera</taxon>
        <taxon>Hemiptera</taxon>
        <taxon>Heteroptera</taxon>
        <taxon>Panheteroptera</taxon>
        <taxon>Cimicomorpha</taxon>
        <taxon>Reduviidae</taxon>
        <taxon>Triatominae</taxon>
        <taxon>Rhodnius</taxon>
    </lineage>
</organism>
<dbReference type="Proteomes" id="UP000015103">
    <property type="component" value="Unassembled WGS sequence"/>
</dbReference>
<dbReference type="EMBL" id="ACPB03018256">
    <property type="status" value="NOT_ANNOTATED_CDS"/>
    <property type="molecule type" value="Genomic_DNA"/>
</dbReference>
<feature type="domain" description="AAA+ ATPase" evidence="5">
    <location>
        <begin position="323"/>
        <end position="458"/>
    </location>
</feature>
<dbReference type="CDD" id="cd00009">
    <property type="entry name" value="AAA"/>
    <property type="match status" value="1"/>
</dbReference>
<dbReference type="STRING" id="13249.T1I4R9"/>
<accession>T1I4R9</accession>
<keyword evidence="2" id="KW-0539">Nucleus</keyword>
<dbReference type="EMBL" id="ACPB03018257">
    <property type="status" value="NOT_ANNOTATED_CDS"/>
    <property type="molecule type" value="Genomic_DNA"/>
</dbReference>
<dbReference type="GO" id="GO:0016887">
    <property type="term" value="F:ATP hydrolysis activity"/>
    <property type="evidence" value="ECO:0007669"/>
    <property type="project" value="InterPro"/>
</dbReference>
<evidence type="ECO:0000256" key="1">
    <source>
        <dbReference type="ARBA" id="ARBA00004123"/>
    </source>
</evidence>
<dbReference type="PANTHER" id="PTHR46765">
    <property type="entry name" value="P-LOOP CONTAINING NUCLEOSIDE TRIPHOSPHATE HYDROLASES SUPERFAMILY PROTEIN"/>
    <property type="match status" value="1"/>
</dbReference>
<feature type="compositionally biased region" description="Polar residues" evidence="4">
    <location>
        <begin position="285"/>
        <end position="296"/>
    </location>
</feature>
<protein>
    <submittedName>
        <fullName evidence="6">AAA domain-containing protein</fullName>
    </submittedName>
</protein>
<dbReference type="HOGENOM" id="CLU_004894_4_1_1"/>
<comment type="subcellular location">
    <subcellularLocation>
        <location evidence="1">Nucleus</location>
    </subcellularLocation>
</comment>
<evidence type="ECO:0000313" key="6">
    <source>
        <dbReference type="EnsemblMetazoa" id="RPRC011288-PA"/>
    </source>
</evidence>
<keyword evidence="7" id="KW-1185">Reference proteome</keyword>
<dbReference type="SMART" id="SM00382">
    <property type="entry name" value="AAA"/>
    <property type="match status" value="1"/>
</dbReference>